<dbReference type="PROSITE" id="PS50943">
    <property type="entry name" value="HTH_CROC1"/>
    <property type="match status" value="1"/>
</dbReference>
<keyword evidence="3" id="KW-1185">Reference proteome</keyword>
<comment type="caution">
    <text evidence="2">The sequence shown here is derived from an EMBL/GenBank/DDBJ whole genome shotgun (WGS) entry which is preliminary data.</text>
</comment>
<evidence type="ECO:0000313" key="2">
    <source>
        <dbReference type="EMBL" id="EJU20357.1"/>
    </source>
</evidence>
<dbReference type="AlphaFoldDB" id="J5W9I8"/>
<sequence>MVLSIYGVKVKKRLVEIGMTQKELAEKVGTSEVYLSFIISGKKGGWKYREKIDEILDNTKSRRVI</sequence>
<dbReference type="RefSeq" id="WP_009531573.1">
    <property type="nucleotide sequence ID" value="NZ_ALNK01000036.1"/>
</dbReference>
<evidence type="ECO:0000259" key="1">
    <source>
        <dbReference type="PROSITE" id="PS50943"/>
    </source>
</evidence>
<reference evidence="2 3" key="1">
    <citation type="submission" date="2012-07" db="EMBL/GenBank/DDBJ databases">
        <authorList>
            <person name="Durkin A.S."/>
            <person name="McCorrison J."/>
            <person name="Torralba M."/>
            <person name="Gillis M."/>
            <person name="Methe B."/>
            <person name="Sutton G."/>
            <person name="Nelson K.E."/>
        </authorList>
    </citation>
    <scope>NUCLEOTIDE SEQUENCE [LARGE SCALE GENOMIC DNA]</scope>
    <source>
        <strain evidence="2 3">OBRC8</strain>
    </source>
</reference>
<dbReference type="SMART" id="SM00530">
    <property type="entry name" value="HTH_XRE"/>
    <property type="match status" value="1"/>
</dbReference>
<dbReference type="InterPro" id="IPR001387">
    <property type="entry name" value="Cro/C1-type_HTH"/>
</dbReference>
<dbReference type="GO" id="GO:0003677">
    <property type="term" value="F:DNA binding"/>
    <property type="evidence" value="ECO:0007669"/>
    <property type="project" value="InterPro"/>
</dbReference>
<name>J5W9I8_9FIRM</name>
<dbReference type="EMBL" id="ALNK01000036">
    <property type="protein sequence ID" value="EJU20357.1"/>
    <property type="molecule type" value="Genomic_DNA"/>
</dbReference>
<dbReference type="InterPro" id="IPR010982">
    <property type="entry name" value="Lambda_DNA-bd_dom_sf"/>
</dbReference>
<dbReference type="CDD" id="cd00093">
    <property type="entry name" value="HTH_XRE"/>
    <property type="match status" value="1"/>
</dbReference>
<protein>
    <submittedName>
        <fullName evidence="2">Toxin-antitoxin system, antitoxin component, Xre family</fullName>
    </submittedName>
</protein>
<accession>J5W9I8</accession>
<dbReference type="SUPFAM" id="SSF47413">
    <property type="entry name" value="lambda repressor-like DNA-binding domains"/>
    <property type="match status" value="1"/>
</dbReference>
<dbReference type="Pfam" id="PF01381">
    <property type="entry name" value="HTH_3"/>
    <property type="match status" value="1"/>
</dbReference>
<organism evidence="2 3">
    <name type="scientific">Peptoanaerobacter stomatis</name>
    <dbReference type="NCBI Taxonomy" id="796937"/>
    <lineage>
        <taxon>Bacteria</taxon>
        <taxon>Bacillati</taxon>
        <taxon>Bacillota</taxon>
        <taxon>Clostridia</taxon>
        <taxon>Peptostreptococcales</taxon>
        <taxon>Filifactoraceae</taxon>
        <taxon>Peptoanaerobacter</taxon>
    </lineage>
</organism>
<feature type="domain" description="HTH cro/C1-type" evidence="1">
    <location>
        <begin position="10"/>
        <end position="42"/>
    </location>
</feature>
<dbReference type="Gene3D" id="1.10.260.40">
    <property type="entry name" value="lambda repressor-like DNA-binding domains"/>
    <property type="match status" value="1"/>
</dbReference>
<dbReference type="Proteomes" id="UP000005244">
    <property type="component" value="Unassembled WGS sequence"/>
</dbReference>
<evidence type="ECO:0000313" key="3">
    <source>
        <dbReference type="Proteomes" id="UP000005244"/>
    </source>
</evidence>
<gene>
    <name evidence="2" type="ORF">HMPREF1143_0093</name>
</gene>
<proteinExistence type="predicted"/>